<accession>A0ABR9VGJ5</accession>
<sequence>MKKLLDLTKIEEWDGRTVKEREEKIREAALVLAGQCIVMLLHKLSQSEVAHETAINQTKGYWHPKTKRYGCRKREILTVSNVLVTLK</sequence>
<dbReference type="EMBL" id="JADEWB010000106">
    <property type="protein sequence ID" value="MBE9237623.1"/>
    <property type="molecule type" value="Genomic_DNA"/>
</dbReference>
<evidence type="ECO:0000313" key="1">
    <source>
        <dbReference type="EMBL" id="MBE9237623.1"/>
    </source>
</evidence>
<protein>
    <recommendedName>
        <fullName evidence="3">Transposase</fullName>
    </recommendedName>
</protein>
<gene>
    <name evidence="1" type="ORF">IQ227_16720</name>
</gene>
<proteinExistence type="predicted"/>
<reference evidence="1 2" key="1">
    <citation type="submission" date="2020-10" db="EMBL/GenBank/DDBJ databases">
        <authorList>
            <person name="Castelo-Branco R."/>
            <person name="Eusebio N."/>
            <person name="Adriana R."/>
            <person name="Vieira A."/>
            <person name="Brugerolle De Fraissinette N."/>
            <person name="Rezende De Castro R."/>
            <person name="Schneider M.P."/>
            <person name="Vasconcelos V."/>
            <person name="Leao P.N."/>
        </authorList>
    </citation>
    <scope>NUCLEOTIDE SEQUENCE [LARGE SCALE GENOMIC DNA]</scope>
    <source>
        <strain evidence="1 2">LEGE 00250</strain>
    </source>
</reference>
<keyword evidence="2" id="KW-1185">Reference proteome</keyword>
<dbReference type="Proteomes" id="UP000606776">
    <property type="component" value="Unassembled WGS sequence"/>
</dbReference>
<name>A0ABR9VGJ5_9CYAN</name>
<comment type="caution">
    <text evidence="1">The sequence shown here is derived from an EMBL/GenBank/DDBJ whole genome shotgun (WGS) entry which is preliminary data.</text>
</comment>
<evidence type="ECO:0000313" key="2">
    <source>
        <dbReference type="Proteomes" id="UP000606776"/>
    </source>
</evidence>
<organism evidence="1 2">
    <name type="scientific">Sphaerospermopsis aphanizomenoides LEGE 00250</name>
    <dbReference type="NCBI Taxonomy" id="2777972"/>
    <lineage>
        <taxon>Bacteria</taxon>
        <taxon>Bacillati</taxon>
        <taxon>Cyanobacteriota</taxon>
        <taxon>Cyanophyceae</taxon>
        <taxon>Nostocales</taxon>
        <taxon>Aphanizomenonaceae</taxon>
        <taxon>Sphaerospermopsis</taxon>
        <taxon>Sphaerospermopsis aphanizomenoides</taxon>
    </lineage>
</organism>
<evidence type="ECO:0008006" key="3">
    <source>
        <dbReference type="Google" id="ProtNLM"/>
    </source>
</evidence>